<evidence type="ECO:0000256" key="5">
    <source>
        <dbReference type="ARBA" id="ARBA00022840"/>
    </source>
</evidence>
<dbReference type="Gene3D" id="3.40.850.10">
    <property type="entry name" value="Kinesin motor domain"/>
    <property type="match status" value="1"/>
</dbReference>
<dbReference type="SMART" id="SM01179">
    <property type="entry name" value="DUF862"/>
    <property type="match status" value="1"/>
</dbReference>
<comment type="caution">
    <text evidence="12">The sequence shown here is derived from an EMBL/GenBank/DDBJ whole genome shotgun (WGS) entry which is preliminary data.</text>
</comment>
<dbReference type="GO" id="GO:0008233">
    <property type="term" value="F:peptidase activity"/>
    <property type="evidence" value="ECO:0007669"/>
    <property type="project" value="UniProtKB-KW"/>
</dbReference>
<reference evidence="12" key="1">
    <citation type="journal article" date="2020" name="Phytopathology">
        <title>Genome sequence and comparative analysis of Colletotrichum gloeosporioides isolated from Liriodendron leaves.</title>
        <authorList>
            <person name="Fu F.F."/>
            <person name="Hao Z."/>
            <person name="Wang P."/>
            <person name="Lu Y."/>
            <person name="Xue L.J."/>
            <person name="Wei G."/>
            <person name="Tian Y."/>
            <person name="Baishi H."/>
            <person name="Xu H."/>
            <person name="Shi J."/>
            <person name="Cheng T."/>
            <person name="Wang G."/>
            <person name="Yi Y."/>
            <person name="Chen J."/>
        </authorList>
    </citation>
    <scope>NUCLEOTIDE SEQUENCE</scope>
    <source>
        <strain evidence="12">Lc1</strain>
    </source>
</reference>
<feature type="compositionally biased region" description="Basic and acidic residues" evidence="8">
    <location>
        <begin position="1091"/>
        <end position="1100"/>
    </location>
</feature>
<keyword evidence="6" id="KW-0505">Motor protein</keyword>
<dbReference type="InterPro" id="IPR001752">
    <property type="entry name" value="Kinesin_motor_dom"/>
</dbReference>
<keyword evidence="2" id="KW-0645">Protease</keyword>
<evidence type="ECO:0000313" key="12">
    <source>
        <dbReference type="EMBL" id="KAF3811350.1"/>
    </source>
</evidence>
<dbReference type="CDD" id="cd02947">
    <property type="entry name" value="TRX_family"/>
    <property type="match status" value="1"/>
</dbReference>
<dbReference type="Gene3D" id="1.25.10.10">
    <property type="entry name" value="Leucine-rich Repeat Variant"/>
    <property type="match status" value="1"/>
</dbReference>
<dbReference type="InterPro" id="IPR042266">
    <property type="entry name" value="PPPDE_sf"/>
</dbReference>
<evidence type="ECO:0000256" key="2">
    <source>
        <dbReference type="ARBA" id="ARBA00022670"/>
    </source>
</evidence>
<evidence type="ECO:0000256" key="1">
    <source>
        <dbReference type="ARBA" id="ARBA00008140"/>
    </source>
</evidence>
<dbReference type="PROSITE" id="PS50067">
    <property type="entry name" value="KINESIN_MOTOR_2"/>
    <property type="match status" value="1"/>
</dbReference>
<dbReference type="GO" id="GO:0003777">
    <property type="term" value="F:microtubule motor activity"/>
    <property type="evidence" value="ECO:0007669"/>
    <property type="project" value="InterPro"/>
</dbReference>
<dbReference type="Gene3D" id="3.40.30.10">
    <property type="entry name" value="Glutaredoxin"/>
    <property type="match status" value="1"/>
</dbReference>
<dbReference type="FunFam" id="3.40.850.10:FF:000050">
    <property type="entry name" value="Kinesin-like protein"/>
    <property type="match status" value="1"/>
</dbReference>
<dbReference type="PANTHER" id="PTHR47117">
    <property type="entry name" value="STAR-RELATED LIPID TRANSFER PROTEIN 9"/>
    <property type="match status" value="1"/>
</dbReference>
<evidence type="ECO:0000256" key="6">
    <source>
        <dbReference type="PROSITE-ProRule" id="PRU00283"/>
    </source>
</evidence>
<dbReference type="InterPro" id="IPR011989">
    <property type="entry name" value="ARM-like"/>
</dbReference>
<dbReference type="RefSeq" id="XP_045270509.1">
    <property type="nucleotide sequence ID" value="XM_045401780.1"/>
</dbReference>
<dbReference type="InterPro" id="IPR027417">
    <property type="entry name" value="P-loop_NTPase"/>
</dbReference>
<evidence type="ECO:0000259" key="9">
    <source>
        <dbReference type="PROSITE" id="PS50067"/>
    </source>
</evidence>
<dbReference type="AlphaFoldDB" id="A0A8H4CWM8"/>
<feature type="region of interest" description="Disordered" evidence="8">
    <location>
        <begin position="135"/>
        <end position="159"/>
    </location>
</feature>
<keyword evidence="5 6" id="KW-0067">ATP-binding</keyword>
<proteinExistence type="inferred from homology"/>
<dbReference type="EMBL" id="WVTB01000007">
    <property type="protein sequence ID" value="KAF3811350.1"/>
    <property type="molecule type" value="Genomic_DNA"/>
</dbReference>
<feature type="binding site" evidence="6">
    <location>
        <begin position="719"/>
        <end position="726"/>
    </location>
    <ligand>
        <name>ATP</name>
        <dbReference type="ChEBI" id="CHEBI:30616"/>
    </ligand>
</feature>
<dbReference type="PROSITE" id="PS00411">
    <property type="entry name" value="KINESIN_MOTOR_1"/>
    <property type="match status" value="1"/>
</dbReference>
<evidence type="ECO:0000256" key="4">
    <source>
        <dbReference type="ARBA" id="ARBA00022801"/>
    </source>
</evidence>
<evidence type="ECO:0000259" key="10">
    <source>
        <dbReference type="PROSITE" id="PS51396"/>
    </source>
</evidence>
<dbReference type="InterPro" id="IPR036961">
    <property type="entry name" value="Kinesin_motor_dom_sf"/>
</dbReference>
<feature type="domain" description="Kinesin motor" evidence="9">
    <location>
        <begin position="615"/>
        <end position="974"/>
    </location>
</feature>
<dbReference type="Pfam" id="PF00225">
    <property type="entry name" value="Kinesin"/>
    <property type="match status" value="1"/>
</dbReference>
<feature type="region of interest" description="Disordered" evidence="8">
    <location>
        <begin position="1078"/>
        <end position="1126"/>
    </location>
</feature>
<dbReference type="PROSITE" id="PS51858">
    <property type="entry name" value="PPPDE"/>
    <property type="match status" value="1"/>
</dbReference>
<dbReference type="InterPro" id="IPR036249">
    <property type="entry name" value="Thioredoxin-like_sf"/>
</dbReference>
<dbReference type="Proteomes" id="UP000613401">
    <property type="component" value="Unassembled WGS sequence"/>
</dbReference>
<dbReference type="GeneID" id="69008837"/>
<dbReference type="Pfam" id="PF05903">
    <property type="entry name" value="Peptidase_C97"/>
    <property type="match status" value="1"/>
</dbReference>
<evidence type="ECO:0000256" key="8">
    <source>
        <dbReference type="SAM" id="MobiDB-lite"/>
    </source>
</evidence>
<dbReference type="PROSITE" id="PS51396">
    <property type="entry name" value="PUL"/>
    <property type="match status" value="1"/>
</dbReference>
<evidence type="ECO:0000256" key="3">
    <source>
        <dbReference type="ARBA" id="ARBA00022741"/>
    </source>
</evidence>
<keyword evidence="7" id="KW-0175">Coiled coil</keyword>
<dbReference type="InterPro" id="IPR008580">
    <property type="entry name" value="PPPDE_dom"/>
</dbReference>
<gene>
    <name evidence="12" type="ORF">GCG54_00001668</name>
</gene>
<feature type="domain" description="PPPDE" evidence="11">
    <location>
        <begin position="1"/>
        <end position="125"/>
    </location>
</feature>
<reference evidence="12" key="2">
    <citation type="submission" date="2020-03" db="EMBL/GenBank/DDBJ databases">
        <authorList>
            <person name="Fu F.-F."/>
            <person name="Chen J."/>
        </authorList>
    </citation>
    <scope>NUCLEOTIDE SEQUENCE</scope>
    <source>
        <strain evidence="12">Lc1</strain>
    </source>
</reference>
<accession>A0A8H4CWM8</accession>
<dbReference type="GO" id="GO:0008017">
    <property type="term" value="F:microtubule binding"/>
    <property type="evidence" value="ECO:0007669"/>
    <property type="project" value="InterPro"/>
</dbReference>
<keyword evidence="3 6" id="KW-0547">Nucleotide-binding</keyword>
<feature type="coiled-coil region" evidence="7">
    <location>
        <begin position="1011"/>
        <end position="1038"/>
    </location>
</feature>
<dbReference type="GO" id="GO:0006508">
    <property type="term" value="P:proteolysis"/>
    <property type="evidence" value="ECO:0007669"/>
    <property type="project" value="UniProtKB-KW"/>
</dbReference>
<dbReference type="InterPro" id="IPR019821">
    <property type="entry name" value="Kinesin_motor_CS"/>
</dbReference>
<dbReference type="SMART" id="SM00129">
    <property type="entry name" value="KISc"/>
    <property type="match status" value="1"/>
</dbReference>
<dbReference type="PRINTS" id="PR00380">
    <property type="entry name" value="KINESINHEAVY"/>
</dbReference>
<dbReference type="GO" id="GO:0007018">
    <property type="term" value="P:microtubule-based movement"/>
    <property type="evidence" value="ECO:0007669"/>
    <property type="project" value="InterPro"/>
</dbReference>
<feature type="domain" description="PUL" evidence="10">
    <location>
        <begin position="248"/>
        <end position="539"/>
    </location>
</feature>
<dbReference type="SUPFAM" id="SSF52833">
    <property type="entry name" value="Thioredoxin-like"/>
    <property type="match status" value="1"/>
</dbReference>
<dbReference type="InterPro" id="IPR013535">
    <property type="entry name" value="PUL_dom"/>
</dbReference>
<evidence type="ECO:0000313" key="13">
    <source>
        <dbReference type="Proteomes" id="UP000613401"/>
    </source>
</evidence>
<dbReference type="CDD" id="cd01365">
    <property type="entry name" value="KISc_KIF1A_KIF1B"/>
    <property type="match status" value="1"/>
</dbReference>
<dbReference type="SUPFAM" id="SSF52540">
    <property type="entry name" value="P-loop containing nucleoside triphosphate hydrolases"/>
    <property type="match status" value="1"/>
</dbReference>
<dbReference type="Pfam" id="PF08324">
    <property type="entry name" value="PUL"/>
    <property type="match status" value="1"/>
</dbReference>
<keyword evidence="4" id="KW-0378">Hydrolase</keyword>
<comment type="similarity">
    <text evidence="6">Belongs to the TRAFAC class myosin-kinesin ATPase superfamily. Kinesin family.</text>
</comment>
<dbReference type="GO" id="GO:0005524">
    <property type="term" value="F:ATP binding"/>
    <property type="evidence" value="ECO:0007669"/>
    <property type="project" value="UniProtKB-UniRule"/>
</dbReference>
<dbReference type="Gene3D" id="3.90.1720.30">
    <property type="entry name" value="PPPDE domains"/>
    <property type="match status" value="1"/>
</dbReference>
<organism evidence="12 13">
    <name type="scientific">Colletotrichum gloeosporioides</name>
    <name type="common">Anthracnose fungus</name>
    <name type="synonym">Glomerella cingulata</name>
    <dbReference type="NCBI Taxonomy" id="474922"/>
    <lineage>
        <taxon>Eukaryota</taxon>
        <taxon>Fungi</taxon>
        <taxon>Dikarya</taxon>
        <taxon>Ascomycota</taxon>
        <taxon>Pezizomycotina</taxon>
        <taxon>Sordariomycetes</taxon>
        <taxon>Hypocreomycetidae</taxon>
        <taxon>Glomerellales</taxon>
        <taxon>Glomerellaceae</taxon>
        <taxon>Colletotrichum</taxon>
        <taxon>Colletotrichum gloeosporioides species complex</taxon>
    </lineage>
</organism>
<name>A0A8H4CWM8_COLGL</name>
<sequence length="1166" mass="130158">MDVHLLTYDLSRGLARQMSQGMLGFHLDAIYHTSIQLNGREYVYDGGIVDITPGTSHLGQPMERIFLGRTELPMEAYDLWRHNCNNFSDSFAQFLLGKGIPEHIIKMPDAVLSSPFGRMLMPQLTQAMTSNRQNGSILGIQNGNTANGHSSAPQPTRPQANVKVVHSSQELDTALEAIAPTFDELSAEAGNKAVFIKVDVAQLTPLPEKNYPRATPTFVTYLHGEKENEWAGADPAALRGNTQLLLQMAFPRHPHESLNLPSFSNPNARPVLYSKVPPLEKLLAKMGATATDPAVHSVKQFIEARDKQGPAAATLPNLSQFAEFLRKSIHSLPTEVLFPVVDLFRCALVDARFSGYFAEEKDHQTVLAILKFVNSHSDCPYALRLVTLQMACNFFSTPLYPEEILRNEGLRAPIIQLISSSFLDDSHNNIRVSASSLMFNLALASNKARREKTGDVLPEGDSVELAASVLEAIGQEEKSPEALQGMLLALGNLVYCTPSDSEVADLLRTMDAEDAVLAKKKQFPNEKMISEVGAELLGKGLRRPKQARPPRLGMWATHRQRYRAILDEITTTLRGLSLDPRLMPSAVFEMPQLHSSASTPSLRSHDAPVKMDGGNVRVVVRVRAFLPREIERGAECLVEMDPVTQQTTLLVPNDSDPANAKAKSRKIIEEKTFTFDSSFWSHDLNDKHYAHQSDVYNSLGEEFLDHNFEGYHTCIFAYGQTGSGKSYTMMGTPDQPGLIPRTCEDLFERIEAAQNETPNISYNVRVSYFEVYNEHVRDLLVPVVPNQPPYYLKIRESPTDGPYIKDLTEVPVRNLNEILRYMTAGDRSRTVASTRMNDTSSRSHAVFTIMLKQIHHDMETDETTERSSRIRLVDLAGSERAKATEATGQRLREGSNINKSLTTLGRVIGALADAKSGSRKRSKDVVPYRDSILTWLLKDSLGGNSKTAMVACIAPSDYEETLSTLRYADQAKRIRTRAIVNQDHISSAERDAQITAMAEEIRVLQLSVSESRRREKDNMDQEEKLEEYQNRVVTMQRMMEERSLVAEGKIRSLQTENEALRLHLKLALDSLKNPIPAVTVKPATEEEDETEKAKAGQEDKENAEDGESLYDDSDDTAYDSDVMEDNANDMQDYMRSLLSDLGMFRRKIGDDKERWVGDVLAGALNA</sequence>
<evidence type="ECO:0000259" key="11">
    <source>
        <dbReference type="PROSITE" id="PS51858"/>
    </source>
</evidence>
<keyword evidence="13" id="KW-1185">Reference proteome</keyword>
<evidence type="ECO:0000256" key="7">
    <source>
        <dbReference type="SAM" id="Coils"/>
    </source>
</evidence>
<protein>
    <submittedName>
        <fullName evidence="12">Kinesin-like protein KIF1A</fullName>
    </submittedName>
</protein>
<comment type="similarity">
    <text evidence="1">Belongs to the DeSI family.</text>
</comment>
<feature type="compositionally biased region" description="Acidic residues" evidence="8">
    <location>
        <begin position="1101"/>
        <end position="1126"/>
    </location>
</feature>